<keyword evidence="3" id="KW-1185">Reference proteome</keyword>
<protein>
    <submittedName>
        <fullName evidence="2">Transposase</fullName>
    </submittedName>
</protein>
<dbReference type="EMBL" id="VDMA02000024">
    <property type="protein sequence ID" value="KAB8180077.1"/>
    <property type="molecule type" value="Genomic_DNA"/>
</dbReference>
<feature type="region of interest" description="Disordered" evidence="1">
    <location>
        <begin position="1"/>
        <end position="20"/>
    </location>
</feature>
<dbReference type="Proteomes" id="UP000313066">
    <property type="component" value="Unassembled WGS sequence"/>
</dbReference>
<evidence type="ECO:0000256" key="1">
    <source>
        <dbReference type="SAM" id="MobiDB-lite"/>
    </source>
</evidence>
<organism evidence="2 3">
    <name type="scientific">Microbispora catharanthi</name>
    <dbReference type="NCBI Taxonomy" id="1712871"/>
    <lineage>
        <taxon>Bacteria</taxon>
        <taxon>Bacillati</taxon>
        <taxon>Actinomycetota</taxon>
        <taxon>Actinomycetes</taxon>
        <taxon>Streptosporangiales</taxon>
        <taxon>Streptosporangiaceae</taxon>
        <taxon>Microbispora</taxon>
    </lineage>
</organism>
<accession>A0A5N6BG74</accession>
<reference evidence="2 3" key="1">
    <citation type="submission" date="2019-10" db="EMBL/GenBank/DDBJ databases">
        <title>Nonomuraea sp. nov., isolated from Phyllanthus amarus.</title>
        <authorList>
            <person name="Klykleung N."/>
            <person name="Tanasupawat S."/>
        </authorList>
    </citation>
    <scope>NUCLEOTIDE SEQUENCE [LARGE SCALE GENOMIC DNA]</scope>
    <source>
        <strain evidence="2 3">CR1-09</strain>
    </source>
</reference>
<name>A0A5N6BG74_9ACTN</name>
<feature type="compositionally biased region" description="Basic and acidic residues" evidence="1">
    <location>
        <begin position="95"/>
        <end position="107"/>
    </location>
</feature>
<evidence type="ECO:0000313" key="3">
    <source>
        <dbReference type="Proteomes" id="UP000313066"/>
    </source>
</evidence>
<evidence type="ECO:0000313" key="2">
    <source>
        <dbReference type="EMBL" id="KAB8180077.1"/>
    </source>
</evidence>
<proteinExistence type="predicted"/>
<dbReference type="AlphaFoldDB" id="A0A5N6BG74"/>
<sequence>MIPVKKDHAAHRVKLGSRGGRPPVFDCERYKERNTVERCVNKLRQHRAVATRYDKRQLIYQGTGSATLSRNIPLHDRNREAPFPPHLSQSGHVRCHSDLHGTTEGRRSVAAGPRRMAERPHYPAAAPGGRTASTPGRWRLPHDRHAR</sequence>
<comment type="caution">
    <text evidence="2">The sequence shown here is derived from an EMBL/GenBank/DDBJ whole genome shotgun (WGS) entry which is preliminary data.</text>
</comment>
<gene>
    <name evidence="2" type="ORF">FH610_034160</name>
</gene>
<feature type="region of interest" description="Disordered" evidence="1">
    <location>
        <begin position="68"/>
        <end position="147"/>
    </location>
</feature>